<dbReference type="EMBL" id="CM037615">
    <property type="protein sequence ID" value="KAH8014721.1"/>
    <property type="molecule type" value="Genomic_DNA"/>
</dbReference>
<dbReference type="Proteomes" id="UP000827872">
    <property type="component" value="Linkage Group LG02"/>
</dbReference>
<sequence length="110" mass="12435">MLFSLRYMDKKRLQDILFVLCQMGLFVCLDHYDISVSGPIISFCHLPCSSCHSSHHTGAEVRKAADVEFLHSMQFMKVQESCQGKKGVVSRGSRCQEKAGQIPLRKEARS</sequence>
<keyword evidence="2" id="KW-1185">Reference proteome</keyword>
<reference evidence="1" key="1">
    <citation type="submission" date="2021-08" db="EMBL/GenBank/DDBJ databases">
        <title>The first chromosome-level gecko genome reveals the dynamic sex chromosomes of Neotropical dwarf geckos (Sphaerodactylidae: Sphaerodactylus).</title>
        <authorList>
            <person name="Pinto B.J."/>
            <person name="Keating S.E."/>
            <person name="Gamble T."/>
        </authorList>
    </citation>
    <scope>NUCLEOTIDE SEQUENCE</scope>
    <source>
        <strain evidence="1">TG3544</strain>
    </source>
</reference>
<accession>A0ACB8G5A2</accession>
<name>A0ACB8G5A2_9SAUR</name>
<comment type="caution">
    <text evidence="1">The sequence shown here is derived from an EMBL/GenBank/DDBJ whole genome shotgun (WGS) entry which is preliminary data.</text>
</comment>
<organism evidence="1 2">
    <name type="scientific">Sphaerodactylus townsendi</name>
    <dbReference type="NCBI Taxonomy" id="933632"/>
    <lineage>
        <taxon>Eukaryota</taxon>
        <taxon>Metazoa</taxon>
        <taxon>Chordata</taxon>
        <taxon>Craniata</taxon>
        <taxon>Vertebrata</taxon>
        <taxon>Euteleostomi</taxon>
        <taxon>Lepidosauria</taxon>
        <taxon>Squamata</taxon>
        <taxon>Bifurcata</taxon>
        <taxon>Gekkota</taxon>
        <taxon>Sphaerodactylidae</taxon>
        <taxon>Sphaerodactylus</taxon>
    </lineage>
</organism>
<proteinExistence type="predicted"/>
<evidence type="ECO:0000313" key="1">
    <source>
        <dbReference type="EMBL" id="KAH8014721.1"/>
    </source>
</evidence>
<protein>
    <submittedName>
        <fullName evidence="1">Uncharacterized protein</fullName>
    </submittedName>
</protein>
<gene>
    <name evidence="1" type="ORF">K3G42_031122</name>
</gene>
<evidence type="ECO:0000313" key="2">
    <source>
        <dbReference type="Proteomes" id="UP000827872"/>
    </source>
</evidence>